<protein>
    <recommendedName>
        <fullName evidence="6">ESX-1 secretion-associated protein EspA/EspE-like domain-containing protein</fullName>
    </recommendedName>
</protein>
<keyword evidence="5" id="KW-1185">Reference proteome</keyword>
<organism evidence="4 5">
    <name type="scientific">Mycobacterium fragae</name>
    <dbReference type="NCBI Taxonomy" id="1260918"/>
    <lineage>
        <taxon>Bacteria</taxon>
        <taxon>Bacillati</taxon>
        <taxon>Actinomycetota</taxon>
        <taxon>Actinomycetes</taxon>
        <taxon>Mycobacteriales</taxon>
        <taxon>Mycobacteriaceae</taxon>
        <taxon>Mycobacterium</taxon>
    </lineage>
</organism>
<evidence type="ECO:0008006" key="6">
    <source>
        <dbReference type="Google" id="ProtNLM"/>
    </source>
</evidence>
<dbReference type="Pfam" id="PF23275">
    <property type="entry name" value="TPR_23"/>
    <property type="match status" value="1"/>
</dbReference>
<reference evidence="4 5" key="1">
    <citation type="submission" date="2016-01" db="EMBL/GenBank/DDBJ databases">
        <title>The new phylogeny of the genus Mycobacterium.</title>
        <authorList>
            <person name="Tarcisio F."/>
            <person name="Conor M."/>
            <person name="Antonella G."/>
            <person name="Elisabetta G."/>
            <person name="Giulia F.S."/>
            <person name="Sara T."/>
            <person name="Anna F."/>
            <person name="Clotilde B."/>
            <person name="Roberto B."/>
            <person name="Veronica D.S."/>
            <person name="Fabio R."/>
            <person name="Monica P."/>
            <person name="Olivier J."/>
            <person name="Enrico T."/>
            <person name="Nicola S."/>
        </authorList>
    </citation>
    <scope>NUCLEOTIDE SEQUENCE [LARGE SCALE GENOMIC DNA]</scope>
    <source>
        <strain evidence="4 5">DSM 45731</strain>
    </source>
</reference>
<dbReference type="Gene3D" id="1.10.287.1490">
    <property type="match status" value="1"/>
</dbReference>
<feature type="domain" description="Predicted hydrolase N-terminal" evidence="2">
    <location>
        <begin position="1"/>
        <end position="207"/>
    </location>
</feature>
<evidence type="ECO:0000256" key="1">
    <source>
        <dbReference type="SAM" id="Coils"/>
    </source>
</evidence>
<feature type="coiled-coil region" evidence="1">
    <location>
        <begin position="149"/>
        <end position="205"/>
    </location>
</feature>
<dbReference type="InterPro" id="IPR057037">
    <property type="entry name" value="TPR_rep_actino"/>
</dbReference>
<dbReference type="AlphaFoldDB" id="A0A1X1USN0"/>
<comment type="caution">
    <text evidence="4">The sequence shown here is derived from an EMBL/GenBank/DDBJ whole genome shotgun (WGS) entry which is preliminary data.</text>
</comment>
<dbReference type="EMBL" id="LQOW01000024">
    <property type="protein sequence ID" value="ORV59669.1"/>
    <property type="molecule type" value="Genomic_DNA"/>
</dbReference>
<feature type="domain" description="TPR repeat" evidence="3">
    <location>
        <begin position="253"/>
        <end position="465"/>
    </location>
</feature>
<dbReference type="STRING" id="1260918.AWC06_16225"/>
<name>A0A1X1USN0_9MYCO</name>
<proteinExistence type="predicted"/>
<dbReference type="InterPro" id="IPR054469">
    <property type="entry name" value="Pred_hydrolase_N"/>
</dbReference>
<dbReference type="OrthoDB" id="1187707at2"/>
<gene>
    <name evidence="4" type="ORF">AWC06_16225</name>
</gene>
<evidence type="ECO:0000259" key="3">
    <source>
        <dbReference type="Pfam" id="PF23275"/>
    </source>
</evidence>
<evidence type="ECO:0000313" key="4">
    <source>
        <dbReference type="EMBL" id="ORV59669.1"/>
    </source>
</evidence>
<dbReference type="Proteomes" id="UP000194000">
    <property type="component" value="Unassembled WGS sequence"/>
</dbReference>
<keyword evidence="1" id="KW-0175">Coiled coil</keyword>
<sequence>MEFNHISKFLLIVFAHGDPWKINATLQAGQPGRIGDLAQAFHDAGQSTQEADNAFAEARRRLQTWTRDNGQHPINEAPDVQQTIAALGLQATQLPNIGADLENIAAALAQAQATGNSYIADLESKLKVLDDEIGWAEAAINEDEQMIAESDDQEEINDLKADISDLQDDIDAWERDAVDDTKAALQQLEHLRDDYSHVLQNAESKLRGEGYDPTRLWGLDSHLTETPGQAETDVREALAGNQGAAARVNSVLSSITPDQLAGKAPLTPEQASVLSQLQAQEHGMSIDALKNAEQRLGDERGLIGNSWQLMSNPNLTFPKTPLTVGAQQGSDNLKGGLAQLPESVQHSLKSSGVEYMRQVNDIANIVKDGDHGFQTNTELDRAMIQKASAMMNTPIWQQDPASSGRKVERDPALDPAVSNLLSAVSPDHQVVHDTLTGPDHEKFLKNITHHAWADNGAGVGSLFSWTESAATGPEAQIAGQTAHAYADYLGHTNDLLKLPGNHTLGEWNPKLVQAMAHGLSPYVENIAMTGGLPEFGDPLDSADPPRRPEDGVLPTAKNIFSVLSSDQNASQYFSEKAYAAALQHEYAFANDPSHPNYSGQLYDAATLRGLVDVGTHNAWQANENNGYHQQLSAYQSNKLAYENTVQALSTGAGFVPGAGKAVGPGIGMLGHSLENDWLGPEPTAPAASSIHQMSVNTADREIIDAMLATQHPTGLPPQYIAHDATHPNGRLATWEEVKRLIPGLEPGDYNQVVGNALTGALGPRAPSGGAPDSYMAGRYDEIVGIPLQPPPPK</sequence>
<dbReference type="Pfam" id="PF22905">
    <property type="entry name" value="Hydro_N_hd"/>
    <property type="match status" value="1"/>
</dbReference>
<evidence type="ECO:0000313" key="5">
    <source>
        <dbReference type="Proteomes" id="UP000194000"/>
    </source>
</evidence>
<dbReference type="RefSeq" id="WP_085197593.1">
    <property type="nucleotide sequence ID" value="NZ_JACKVI010000014.1"/>
</dbReference>
<evidence type="ECO:0000259" key="2">
    <source>
        <dbReference type="Pfam" id="PF22905"/>
    </source>
</evidence>
<accession>A0A1X1USN0</accession>